<evidence type="ECO:0000256" key="1">
    <source>
        <dbReference type="SAM" id="MobiDB-lite"/>
    </source>
</evidence>
<name>A0A517PWW7_9PLAN</name>
<keyword evidence="2" id="KW-0732">Signal</keyword>
<organism evidence="3 4">
    <name type="scientific">Gimesia chilikensis</name>
    <dbReference type="NCBI Taxonomy" id="2605989"/>
    <lineage>
        <taxon>Bacteria</taxon>
        <taxon>Pseudomonadati</taxon>
        <taxon>Planctomycetota</taxon>
        <taxon>Planctomycetia</taxon>
        <taxon>Planctomycetales</taxon>
        <taxon>Planctomycetaceae</taxon>
        <taxon>Gimesia</taxon>
    </lineage>
</organism>
<gene>
    <name evidence="3" type="ORF">HG66A1_56390</name>
</gene>
<feature type="signal peptide" evidence="2">
    <location>
        <begin position="1"/>
        <end position="22"/>
    </location>
</feature>
<dbReference type="AlphaFoldDB" id="A0A517PWW7"/>
<evidence type="ECO:0000313" key="3">
    <source>
        <dbReference type="EMBL" id="QDT23814.1"/>
    </source>
</evidence>
<protein>
    <submittedName>
        <fullName evidence="3">Uncharacterized protein</fullName>
    </submittedName>
</protein>
<feature type="chain" id="PRO_5021808042" evidence="2">
    <location>
        <begin position="23"/>
        <end position="56"/>
    </location>
</feature>
<accession>A0A517PWW7</accession>
<proteinExistence type="predicted"/>
<dbReference type="PROSITE" id="PS51257">
    <property type="entry name" value="PROKAR_LIPOPROTEIN"/>
    <property type="match status" value="1"/>
</dbReference>
<dbReference type="RefSeq" id="WP_197996841.1">
    <property type="nucleotide sequence ID" value="NZ_CP036266.1"/>
</dbReference>
<evidence type="ECO:0000256" key="2">
    <source>
        <dbReference type="SAM" id="SignalP"/>
    </source>
</evidence>
<dbReference type="Proteomes" id="UP000320421">
    <property type="component" value="Chromosome"/>
</dbReference>
<keyword evidence="4" id="KW-1185">Reference proteome</keyword>
<sequence precursor="true">MNHTWKQLLLSLTLLCAAGLTTGCGDDSGPADAPKETTPAPGDTTLLEQCLPGQIS</sequence>
<evidence type="ECO:0000313" key="4">
    <source>
        <dbReference type="Proteomes" id="UP000320421"/>
    </source>
</evidence>
<dbReference type="EMBL" id="CP036266">
    <property type="protein sequence ID" value="QDT23814.1"/>
    <property type="molecule type" value="Genomic_DNA"/>
</dbReference>
<feature type="region of interest" description="Disordered" evidence="1">
    <location>
        <begin position="26"/>
        <end position="56"/>
    </location>
</feature>
<reference evidence="3 4" key="1">
    <citation type="submission" date="2019-02" db="EMBL/GenBank/DDBJ databases">
        <title>Deep-cultivation of Planctomycetes and their phenomic and genomic characterization uncovers novel biology.</title>
        <authorList>
            <person name="Wiegand S."/>
            <person name="Jogler M."/>
            <person name="Boedeker C."/>
            <person name="Pinto D."/>
            <person name="Vollmers J."/>
            <person name="Rivas-Marin E."/>
            <person name="Kohn T."/>
            <person name="Peeters S.H."/>
            <person name="Heuer A."/>
            <person name="Rast P."/>
            <person name="Oberbeckmann S."/>
            <person name="Bunk B."/>
            <person name="Jeske O."/>
            <person name="Meyerdierks A."/>
            <person name="Storesund J.E."/>
            <person name="Kallscheuer N."/>
            <person name="Luecker S."/>
            <person name="Lage O.M."/>
            <person name="Pohl T."/>
            <person name="Merkel B.J."/>
            <person name="Hornburger P."/>
            <person name="Mueller R.-W."/>
            <person name="Bruemmer F."/>
            <person name="Labrenz M."/>
            <person name="Spormann A.M."/>
            <person name="Op den Camp H."/>
            <person name="Overmann J."/>
            <person name="Amann R."/>
            <person name="Jetten M.S.M."/>
            <person name="Mascher T."/>
            <person name="Medema M.H."/>
            <person name="Devos D.P."/>
            <person name="Kaster A.-K."/>
            <person name="Ovreas L."/>
            <person name="Rohde M."/>
            <person name="Galperin M.Y."/>
            <person name="Jogler C."/>
        </authorList>
    </citation>
    <scope>NUCLEOTIDE SEQUENCE [LARGE SCALE GENOMIC DNA]</scope>
    <source>
        <strain evidence="3 4">HG66A1</strain>
    </source>
</reference>